<organism evidence="2 3">
    <name type="scientific">Linnemannia exigua</name>
    <dbReference type="NCBI Taxonomy" id="604196"/>
    <lineage>
        <taxon>Eukaryota</taxon>
        <taxon>Fungi</taxon>
        <taxon>Fungi incertae sedis</taxon>
        <taxon>Mucoromycota</taxon>
        <taxon>Mortierellomycotina</taxon>
        <taxon>Mortierellomycetes</taxon>
        <taxon>Mortierellales</taxon>
        <taxon>Mortierellaceae</taxon>
        <taxon>Linnemannia</taxon>
    </lineage>
</organism>
<evidence type="ECO:0000313" key="2">
    <source>
        <dbReference type="EMBL" id="KAG0273280.1"/>
    </source>
</evidence>
<comment type="caution">
    <text evidence="2">The sequence shown here is derived from an EMBL/GenBank/DDBJ whole genome shotgun (WGS) entry which is preliminary data.</text>
</comment>
<keyword evidence="1" id="KW-0812">Transmembrane</keyword>
<feature type="transmembrane region" description="Helical" evidence="1">
    <location>
        <begin position="12"/>
        <end position="36"/>
    </location>
</feature>
<keyword evidence="3" id="KW-1185">Reference proteome</keyword>
<dbReference type="EMBL" id="JAAAIL010000771">
    <property type="protein sequence ID" value="KAG0273280.1"/>
    <property type="molecule type" value="Genomic_DNA"/>
</dbReference>
<protein>
    <submittedName>
        <fullName evidence="2">Uncharacterized protein</fullName>
    </submittedName>
</protein>
<dbReference type="Proteomes" id="UP001194580">
    <property type="component" value="Unassembled WGS sequence"/>
</dbReference>
<evidence type="ECO:0000313" key="3">
    <source>
        <dbReference type="Proteomes" id="UP001194580"/>
    </source>
</evidence>
<evidence type="ECO:0000256" key="1">
    <source>
        <dbReference type="SAM" id="Phobius"/>
    </source>
</evidence>
<feature type="transmembrane region" description="Helical" evidence="1">
    <location>
        <begin position="143"/>
        <end position="163"/>
    </location>
</feature>
<gene>
    <name evidence="2" type="ORF">BGZ95_010903</name>
</gene>
<dbReference type="AlphaFoldDB" id="A0AAD4H5N2"/>
<reference evidence="2" key="1">
    <citation type="journal article" date="2020" name="Fungal Divers.">
        <title>Resolving the Mortierellaceae phylogeny through synthesis of multi-gene phylogenetics and phylogenomics.</title>
        <authorList>
            <person name="Vandepol N."/>
            <person name="Liber J."/>
            <person name="Desiro A."/>
            <person name="Na H."/>
            <person name="Kennedy M."/>
            <person name="Barry K."/>
            <person name="Grigoriev I.V."/>
            <person name="Miller A.N."/>
            <person name="O'Donnell K."/>
            <person name="Stajich J.E."/>
            <person name="Bonito G."/>
        </authorList>
    </citation>
    <scope>NUCLEOTIDE SEQUENCE</scope>
    <source>
        <strain evidence="2">NRRL 28262</strain>
    </source>
</reference>
<proteinExistence type="predicted"/>
<feature type="transmembrane region" description="Helical" evidence="1">
    <location>
        <begin position="67"/>
        <end position="90"/>
    </location>
</feature>
<name>A0AAD4H5N2_9FUNG</name>
<feature type="transmembrane region" description="Helical" evidence="1">
    <location>
        <begin position="102"/>
        <end position="123"/>
    </location>
</feature>
<accession>A0AAD4H5N2</accession>
<keyword evidence="1" id="KW-0472">Membrane</keyword>
<keyword evidence="1" id="KW-1133">Transmembrane helix</keyword>
<sequence length="198" mass="22239">MANIKQRIAQQWPRVTVGLYAVWGLLNNLAALWLGIQLNSFVNNRKFLGAYNLSMDSGMGPEEEDRVIKITLIIFGTIFALFNATALYAAVRKSVTAAKTSLIIWIVQMSWAAIALVLVYITLMGMPESDRDQIPRPSTGDCVMVGAEFLLTMFHGWALFVYLRDLKDRQRNVWGFLVKTGGVFEYEPVNKNPGPVHL</sequence>